<evidence type="ECO:0000313" key="3">
    <source>
        <dbReference type="Proteomes" id="UP000799640"/>
    </source>
</evidence>
<protein>
    <submittedName>
        <fullName evidence="2">Uncharacterized protein</fullName>
    </submittedName>
</protein>
<accession>A0A6G1HWI1</accession>
<feature type="region of interest" description="Disordered" evidence="1">
    <location>
        <begin position="69"/>
        <end position="88"/>
    </location>
</feature>
<name>A0A6G1HWI1_9PEZI</name>
<reference evidence="2" key="1">
    <citation type="journal article" date="2020" name="Stud. Mycol.">
        <title>101 Dothideomycetes genomes: a test case for predicting lifestyles and emergence of pathogens.</title>
        <authorList>
            <person name="Haridas S."/>
            <person name="Albert R."/>
            <person name="Binder M."/>
            <person name="Bloem J."/>
            <person name="Labutti K."/>
            <person name="Salamov A."/>
            <person name="Andreopoulos B."/>
            <person name="Baker S."/>
            <person name="Barry K."/>
            <person name="Bills G."/>
            <person name="Bluhm B."/>
            <person name="Cannon C."/>
            <person name="Castanera R."/>
            <person name="Culley D."/>
            <person name="Daum C."/>
            <person name="Ezra D."/>
            <person name="Gonzalez J."/>
            <person name="Henrissat B."/>
            <person name="Kuo A."/>
            <person name="Liang C."/>
            <person name="Lipzen A."/>
            <person name="Lutzoni F."/>
            <person name="Magnuson J."/>
            <person name="Mondo S."/>
            <person name="Nolan M."/>
            <person name="Ohm R."/>
            <person name="Pangilinan J."/>
            <person name="Park H.-J."/>
            <person name="Ramirez L."/>
            <person name="Alfaro M."/>
            <person name="Sun H."/>
            <person name="Tritt A."/>
            <person name="Yoshinaga Y."/>
            <person name="Zwiers L.-H."/>
            <person name="Turgeon B."/>
            <person name="Goodwin S."/>
            <person name="Spatafora J."/>
            <person name="Crous P."/>
            <person name="Grigoriev I."/>
        </authorList>
    </citation>
    <scope>NUCLEOTIDE SEQUENCE</scope>
    <source>
        <strain evidence="2">CBS 262.69</strain>
    </source>
</reference>
<dbReference type="EMBL" id="ML996695">
    <property type="protein sequence ID" value="KAF2400197.1"/>
    <property type="molecule type" value="Genomic_DNA"/>
</dbReference>
<feature type="compositionally biased region" description="Basic and acidic residues" evidence="1">
    <location>
        <begin position="69"/>
        <end position="84"/>
    </location>
</feature>
<keyword evidence="3" id="KW-1185">Reference proteome</keyword>
<organism evidence="2 3">
    <name type="scientific">Trichodelitschia bisporula</name>
    <dbReference type="NCBI Taxonomy" id="703511"/>
    <lineage>
        <taxon>Eukaryota</taxon>
        <taxon>Fungi</taxon>
        <taxon>Dikarya</taxon>
        <taxon>Ascomycota</taxon>
        <taxon>Pezizomycotina</taxon>
        <taxon>Dothideomycetes</taxon>
        <taxon>Dothideomycetes incertae sedis</taxon>
        <taxon>Phaeotrichales</taxon>
        <taxon>Phaeotrichaceae</taxon>
        <taxon>Trichodelitschia</taxon>
    </lineage>
</organism>
<gene>
    <name evidence="2" type="ORF">EJ06DRAFT_521729</name>
</gene>
<dbReference type="Proteomes" id="UP000799640">
    <property type="component" value="Unassembled WGS sequence"/>
</dbReference>
<proteinExistence type="predicted"/>
<sequence>MGQSWVAAWLASPAGAPGGTAPRLGYGVPGVRRGDGRLIGMRWRVIGMSWKMEYNVAWASCACDVRQPRDVDAERTSSDEERASSCDPPASLVVRRDAVATFNLKSEIESAAAT</sequence>
<evidence type="ECO:0000256" key="1">
    <source>
        <dbReference type="SAM" id="MobiDB-lite"/>
    </source>
</evidence>
<dbReference type="AlphaFoldDB" id="A0A6G1HWI1"/>
<evidence type="ECO:0000313" key="2">
    <source>
        <dbReference type="EMBL" id="KAF2400197.1"/>
    </source>
</evidence>